<dbReference type="Gene3D" id="1.10.1510.10">
    <property type="entry name" value="Uncharacterised protein YqeY/AIM41 PF09424, N-terminal domain"/>
    <property type="match status" value="1"/>
</dbReference>
<dbReference type="InterPro" id="IPR023168">
    <property type="entry name" value="GatB_Yqey_C_2"/>
</dbReference>
<dbReference type="GO" id="GO:0016884">
    <property type="term" value="F:carbon-nitrogen ligase activity, with glutamine as amido-N-donor"/>
    <property type="evidence" value="ECO:0007669"/>
    <property type="project" value="InterPro"/>
</dbReference>
<gene>
    <name evidence="1" type="ORF">UY39_C0051G0003</name>
</gene>
<dbReference type="EMBL" id="LCPV01000051">
    <property type="protein sequence ID" value="KKW05726.1"/>
    <property type="molecule type" value="Genomic_DNA"/>
</dbReference>
<organism evidence="1 2">
    <name type="scientific">Candidatus Kaiserbacteria bacterium GW2011_GWC2_49_12</name>
    <dbReference type="NCBI Taxonomy" id="1618675"/>
    <lineage>
        <taxon>Bacteria</taxon>
        <taxon>Candidatus Kaiseribacteriota</taxon>
    </lineage>
</organism>
<evidence type="ECO:0000313" key="2">
    <source>
        <dbReference type="Proteomes" id="UP000034589"/>
    </source>
</evidence>
<dbReference type="AlphaFoldDB" id="A0A0G1VH34"/>
<evidence type="ECO:0000313" key="1">
    <source>
        <dbReference type="EMBL" id="KKW05726.1"/>
    </source>
</evidence>
<dbReference type="InterPro" id="IPR019004">
    <property type="entry name" value="YqeY/Aim41"/>
</dbReference>
<reference evidence="1 2" key="1">
    <citation type="journal article" date="2015" name="Nature">
        <title>rRNA introns, odd ribosomes, and small enigmatic genomes across a large radiation of phyla.</title>
        <authorList>
            <person name="Brown C.T."/>
            <person name="Hug L.A."/>
            <person name="Thomas B.C."/>
            <person name="Sharon I."/>
            <person name="Castelle C.J."/>
            <person name="Singh A."/>
            <person name="Wilkins M.J."/>
            <person name="Williams K.H."/>
            <person name="Banfield J.F."/>
        </authorList>
    </citation>
    <scope>NUCLEOTIDE SEQUENCE [LARGE SCALE GENOMIC DNA]</scope>
</reference>
<dbReference type="PANTHER" id="PTHR28055:SF1">
    <property type="entry name" value="ALTERED INHERITANCE OF MITOCHONDRIA PROTEIN 41, MITOCHONDRIAL"/>
    <property type="match status" value="1"/>
</dbReference>
<dbReference type="InterPro" id="IPR042184">
    <property type="entry name" value="YqeY/Aim41_N"/>
</dbReference>
<dbReference type="Gene3D" id="1.10.10.410">
    <property type="match status" value="1"/>
</dbReference>
<dbReference type="SUPFAM" id="SSF89095">
    <property type="entry name" value="GatB/YqeY motif"/>
    <property type="match status" value="1"/>
</dbReference>
<dbReference type="Proteomes" id="UP000034589">
    <property type="component" value="Unassembled WGS sequence"/>
</dbReference>
<evidence type="ECO:0008006" key="3">
    <source>
        <dbReference type="Google" id="ProtNLM"/>
    </source>
</evidence>
<dbReference type="PANTHER" id="PTHR28055">
    <property type="entry name" value="ALTERED INHERITANCE OF MITOCHONDRIA PROTEIN 41, MITOCHONDRIAL"/>
    <property type="match status" value="1"/>
</dbReference>
<name>A0A0G1VH34_9BACT</name>
<sequence>MQKIRSDMTSAMKARDSLRVETLRGALSAFTNELVAKRLKPTEELGDNDVVAVLKRLAKQRKEAAEQYGIGGRAELAEKENKELKILEEYLPQTASREDIEKVVRAKMAELKISDTSGAGKLTGAVMKELAGNADGSVVKEVIEQIMK</sequence>
<accession>A0A0G1VH34</accession>
<protein>
    <recommendedName>
        <fullName evidence="3">GatB/YqeY domain-containing protein</fullName>
    </recommendedName>
</protein>
<comment type="caution">
    <text evidence="1">The sequence shown here is derived from an EMBL/GenBank/DDBJ whole genome shotgun (WGS) entry which is preliminary data.</text>
</comment>
<dbReference type="InterPro" id="IPR003789">
    <property type="entry name" value="Asn/Gln_tRNA_amidoTrase-B-like"/>
</dbReference>
<proteinExistence type="predicted"/>
<dbReference type="Pfam" id="PF09424">
    <property type="entry name" value="YqeY"/>
    <property type="match status" value="1"/>
</dbReference>